<gene>
    <name evidence="2" type="ORF">BOP93_07050</name>
</gene>
<reference evidence="2 3" key="1">
    <citation type="journal article" date="2018" name="Front. Microbiol.">
        <title>Pseudomonas orientalis F9: A Potent Antagonist against Phytopathogens with Phytotoxic Effect in the Apple Flower.</title>
        <authorList>
            <person name="Zengerer V."/>
            <person name="Schmid M."/>
            <person name="Bieri M."/>
            <person name="Muller D.C."/>
            <person name="Remus-Emsermann M.N.P."/>
            <person name="Ahrens C.H."/>
            <person name="Pelludat C."/>
        </authorList>
    </citation>
    <scope>NUCLEOTIDE SEQUENCE [LARGE SCALE GENOMIC DNA]</scope>
    <source>
        <strain evidence="2 3">F9</strain>
    </source>
</reference>
<proteinExistence type="predicted"/>
<accession>A0A2L0RT98</accession>
<dbReference type="Proteomes" id="UP000239888">
    <property type="component" value="Chromosome"/>
</dbReference>
<dbReference type="EMBL" id="CP018049">
    <property type="protein sequence ID" value="AUZ45363.1"/>
    <property type="molecule type" value="Genomic_DNA"/>
</dbReference>
<dbReference type="AlphaFoldDB" id="A0A2L0RT98"/>
<organism evidence="2 3">
    <name type="scientific">Pseudomonas orientalis</name>
    <dbReference type="NCBI Taxonomy" id="76758"/>
    <lineage>
        <taxon>Bacteria</taxon>
        <taxon>Pseudomonadati</taxon>
        <taxon>Pseudomonadota</taxon>
        <taxon>Gammaproteobacteria</taxon>
        <taxon>Pseudomonadales</taxon>
        <taxon>Pseudomonadaceae</taxon>
        <taxon>Pseudomonas</taxon>
    </lineage>
</organism>
<evidence type="ECO:0000313" key="3">
    <source>
        <dbReference type="Proteomes" id="UP000239888"/>
    </source>
</evidence>
<evidence type="ECO:0000256" key="1">
    <source>
        <dbReference type="SAM" id="Phobius"/>
    </source>
</evidence>
<evidence type="ECO:0000313" key="2">
    <source>
        <dbReference type="EMBL" id="AUZ45363.1"/>
    </source>
</evidence>
<sequence length="80" mass="9685">MQKSYIFYQENYMRNPIKQRAIKLYNKTPYVILYSTLYSVFLYHLIPKLFMHGYSWSDIGSEFVAFTILFLLFLIPQISK</sequence>
<name>A0A2L0RT98_9PSED</name>
<keyword evidence="1" id="KW-0812">Transmembrane</keyword>
<feature type="transmembrane region" description="Helical" evidence="1">
    <location>
        <begin position="58"/>
        <end position="75"/>
    </location>
</feature>
<feature type="transmembrane region" description="Helical" evidence="1">
    <location>
        <begin position="28"/>
        <end position="46"/>
    </location>
</feature>
<dbReference type="KEGG" id="poi:BOP93_07050"/>
<keyword evidence="1" id="KW-0472">Membrane</keyword>
<protein>
    <submittedName>
        <fullName evidence="2">Uncharacterized protein</fullName>
    </submittedName>
</protein>
<keyword evidence="1" id="KW-1133">Transmembrane helix</keyword>